<dbReference type="Pfam" id="PF25917">
    <property type="entry name" value="BSH_RND"/>
    <property type="match status" value="1"/>
</dbReference>
<evidence type="ECO:0000313" key="8">
    <source>
        <dbReference type="Proteomes" id="UP000644507"/>
    </source>
</evidence>
<evidence type="ECO:0000256" key="1">
    <source>
        <dbReference type="ARBA" id="ARBA00009477"/>
    </source>
</evidence>
<feature type="region of interest" description="Disordered" evidence="3">
    <location>
        <begin position="364"/>
        <end position="387"/>
    </location>
</feature>
<reference evidence="7" key="2">
    <citation type="submission" date="2020-09" db="EMBL/GenBank/DDBJ databases">
        <authorList>
            <person name="Sun Q."/>
            <person name="Kim S."/>
        </authorList>
    </citation>
    <scope>NUCLEOTIDE SEQUENCE</scope>
    <source>
        <strain evidence="7">KCTC 12988</strain>
    </source>
</reference>
<dbReference type="GO" id="GO:0005886">
    <property type="term" value="C:plasma membrane"/>
    <property type="evidence" value="ECO:0007669"/>
    <property type="project" value="TreeGrafter"/>
</dbReference>
<dbReference type="InterPro" id="IPR058626">
    <property type="entry name" value="MdtA-like_b-barrel"/>
</dbReference>
<name>A0A918TTJ8_9BACT</name>
<dbReference type="InterPro" id="IPR006143">
    <property type="entry name" value="RND_pump_MFP"/>
</dbReference>
<dbReference type="EMBL" id="BMXI01000011">
    <property type="protein sequence ID" value="GHC58365.1"/>
    <property type="molecule type" value="Genomic_DNA"/>
</dbReference>
<keyword evidence="8" id="KW-1185">Reference proteome</keyword>
<reference evidence="7" key="1">
    <citation type="journal article" date="2014" name="Int. J. Syst. Evol. Microbiol.">
        <title>Complete genome sequence of Corynebacterium casei LMG S-19264T (=DSM 44701T), isolated from a smear-ripened cheese.</title>
        <authorList>
            <consortium name="US DOE Joint Genome Institute (JGI-PGF)"/>
            <person name="Walter F."/>
            <person name="Albersmeier A."/>
            <person name="Kalinowski J."/>
            <person name="Ruckert C."/>
        </authorList>
    </citation>
    <scope>NUCLEOTIDE SEQUENCE</scope>
    <source>
        <strain evidence="7">KCTC 12988</strain>
    </source>
</reference>
<keyword evidence="2" id="KW-0175">Coiled coil</keyword>
<dbReference type="Pfam" id="PF25944">
    <property type="entry name" value="Beta-barrel_RND"/>
    <property type="match status" value="1"/>
</dbReference>
<dbReference type="GO" id="GO:0030313">
    <property type="term" value="C:cell envelope"/>
    <property type="evidence" value="ECO:0007669"/>
    <property type="project" value="UniProtKB-SubCell"/>
</dbReference>
<feature type="domain" description="Multidrug resistance protein MdtA-like alpha-helical hairpin" evidence="4">
    <location>
        <begin position="101"/>
        <end position="170"/>
    </location>
</feature>
<proteinExistence type="inferred from homology"/>
<feature type="domain" description="Multidrug resistance protein MdtA-like beta-barrel" evidence="6">
    <location>
        <begin position="209"/>
        <end position="296"/>
    </location>
</feature>
<dbReference type="Pfam" id="PF25876">
    <property type="entry name" value="HH_MFP_RND"/>
    <property type="match status" value="1"/>
</dbReference>
<dbReference type="Proteomes" id="UP000644507">
    <property type="component" value="Unassembled WGS sequence"/>
</dbReference>
<dbReference type="Gene3D" id="2.40.420.20">
    <property type="match status" value="1"/>
</dbReference>
<evidence type="ECO:0000256" key="3">
    <source>
        <dbReference type="SAM" id="MobiDB-lite"/>
    </source>
</evidence>
<dbReference type="InterPro" id="IPR058625">
    <property type="entry name" value="MdtA-like_BSH"/>
</dbReference>
<dbReference type="NCBIfam" id="TIGR01730">
    <property type="entry name" value="RND_mfp"/>
    <property type="match status" value="1"/>
</dbReference>
<feature type="coiled-coil region" evidence="2">
    <location>
        <begin position="94"/>
        <end position="121"/>
    </location>
</feature>
<dbReference type="InterPro" id="IPR058624">
    <property type="entry name" value="MdtA-like_HH"/>
</dbReference>
<feature type="domain" description="Multidrug resistance protein MdtA-like barrel-sandwich hybrid" evidence="5">
    <location>
        <begin position="60"/>
        <end position="202"/>
    </location>
</feature>
<dbReference type="AlphaFoldDB" id="A0A918TTJ8"/>
<evidence type="ECO:0000256" key="2">
    <source>
        <dbReference type="SAM" id="Coils"/>
    </source>
</evidence>
<dbReference type="SUPFAM" id="SSF111369">
    <property type="entry name" value="HlyD-like secretion proteins"/>
    <property type="match status" value="1"/>
</dbReference>
<organism evidence="7 8">
    <name type="scientific">Roseibacillus persicicus</name>
    <dbReference type="NCBI Taxonomy" id="454148"/>
    <lineage>
        <taxon>Bacteria</taxon>
        <taxon>Pseudomonadati</taxon>
        <taxon>Verrucomicrobiota</taxon>
        <taxon>Verrucomicrobiia</taxon>
        <taxon>Verrucomicrobiales</taxon>
        <taxon>Verrucomicrobiaceae</taxon>
        <taxon>Roseibacillus</taxon>
    </lineage>
</organism>
<dbReference type="GO" id="GO:0022857">
    <property type="term" value="F:transmembrane transporter activity"/>
    <property type="evidence" value="ECO:0007669"/>
    <property type="project" value="InterPro"/>
</dbReference>
<dbReference type="PANTHER" id="PTHR30158">
    <property type="entry name" value="ACRA/E-RELATED COMPONENT OF DRUG EFFLUX TRANSPORTER"/>
    <property type="match status" value="1"/>
</dbReference>
<evidence type="ECO:0000313" key="7">
    <source>
        <dbReference type="EMBL" id="GHC58365.1"/>
    </source>
</evidence>
<dbReference type="PROSITE" id="PS51257">
    <property type="entry name" value="PROKAR_LIPOPROTEIN"/>
    <property type="match status" value="1"/>
</dbReference>
<evidence type="ECO:0000259" key="6">
    <source>
        <dbReference type="Pfam" id="PF25944"/>
    </source>
</evidence>
<evidence type="ECO:0000259" key="5">
    <source>
        <dbReference type="Pfam" id="PF25917"/>
    </source>
</evidence>
<accession>A0A918TTJ8</accession>
<comment type="similarity">
    <text evidence="1">Belongs to the membrane fusion protein (MFP) (TC 8.A.1) family.</text>
</comment>
<dbReference type="Gene3D" id="2.40.50.100">
    <property type="match status" value="1"/>
</dbReference>
<gene>
    <name evidence="7" type="primary">acrA</name>
    <name evidence="7" type="ORF">GCM10007100_26670</name>
</gene>
<dbReference type="Gene3D" id="1.10.287.470">
    <property type="entry name" value="Helix hairpin bin"/>
    <property type="match status" value="1"/>
</dbReference>
<dbReference type="Gene3D" id="2.40.30.170">
    <property type="match status" value="1"/>
</dbReference>
<dbReference type="PANTHER" id="PTHR30158:SF10">
    <property type="entry name" value="CATION EFFLUX PUMP"/>
    <property type="match status" value="1"/>
</dbReference>
<comment type="caution">
    <text evidence="7">The sequence shown here is derived from an EMBL/GenBank/DDBJ whole genome shotgun (WGS) entry which is preliminary data.</text>
</comment>
<protein>
    <submittedName>
        <fullName evidence="7">Hemolysin D</fullName>
    </submittedName>
</protein>
<dbReference type="RefSeq" id="WP_189570709.1">
    <property type="nucleotide sequence ID" value="NZ_BMXI01000011.1"/>
</dbReference>
<sequence>MKSQFLIPTLIVLGLASCQDKDESAQAPPARPPALVKFVHPVQKEIVAWDEYTGRIEAVREVEVRSRVGGLLESINFTDGQLVKEGDLLFTIDKEPFEAELAAAKADLAQAETERDLAKSNYERGQALLKRNAIAKEDVEVREGDFAGAEARVLSQRARVRIAQLNLNYTEVRAPITGRIADRFVSAGNLISGGSAQSTLLTSIVSVDPIYCRIEADEASVLKYMRLNQQGKRESAREGGVEVEMGLGDDEGYPRRGRIDFVNNTFDPATATMRARAIFDNDDGFLTPGMFARVRLPGRGEFRATLVPEIAIQTQQSFTSILTVGENDVVEVVPVTLGPLQGDMRVVEEELPADTRVIVSGLTSAFPGSTVNPQPLQEKEPESSPSE</sequence>
<dbReference type="GO" id="GO:0046677">
    <property type="term" value="P:response to antibiotic"/>
    <property type="evidence" value="ECO:0007669"/>
    <property type="project" value="TreeGrafter"/>
</dbReference>
<feature type="compositionally biased region" description="Polar residues" evidence="3">
    <location>
        <begin position="364"/>
        <end position="375"/>
    </location>
</feature>
<feature type="compositionally biased region" description="Basic and acidic residues" evidence="3">
    <location>
        <begin position="377"/>
        <end position="387"/>
    </location>
</feature>
<evidence type="ECO:0000259" key="4">
    <source>
        <dbReference type="Pfam" id="PF25876"/>
    </source>
</evidence>